<dbReference type="EMBL" id="JBIAMX010000033">
    <property type="protein sequence ID" value="MFF0547158.1"/>
    <property type="molecule type" value="Genomic_DNA"/>
</dbReference>
<sequence>MPAAFRRGPGIIYEFKPYLLSGGIRDAPDAALLFDAITACGYRSQPNLVRAYQAFLDAAHIIGPPIMTEPARIDPNGQWRFDMTLPPARIRRTRWSRSFAAIIKELCERRRHLRRIRLSG</sequence>
<proteinExistence type="predicted"/>
<evidence type="ECO:0000313" key="2">
    <source>
        <dbReference type="Proteomes" id="UP001601444"/>
    </source>
</evidence>
<comment type="caution">
    <text evidence="1">The sequence shown here is derived from an EMBL/GenBank/DDBJ whole genome shotgun (WGS) entry which is preliminary data.</text>
</comment>
<reference evidence="1 2" key="1">
    <citation type="submission" date="2024-10" db="EMBL/GenBank/DDBJ databases">
        <title>The Natural Products Discovery Center: Release of the First 8490 Sequenced Strains for Exploring Actinobacteria Biosynthetic Diversity.</title>
        <authorList>
            <person name="Kalkreuter E."/>
            <person name="Kautsar S.A."/>
            <person name="Yang D."/>
            <person name="Bader C.D."/>
            <person name="Teijaro C.N."/>
            <person name="Fluegel L."/>
            <person name="Davis C.M."/>
            <person name="Simpson J.R."/>
            <person name="Lauterbach L."/>
            <person name="Steele A.D."/>
            <person name="Gui C."/>
            <person name="Meng S."/>
            <person name="Li G."/>
            <person name="Viehrig K."/>
            <person name="Ye F."/>
            <person name="Su P."/>
            <person name="Kiefer A.F."/>
            <person name="Nichols A."/>
            <person name="Cepeda A.J."/>
            <person name="Yan W."/>
            <person name="Fan B."/>
            <person name="Jiang Y."/>
            <person name="Adhikari A."/>
            <person name="Zheng C.-J."/>
            <person name="Schuster L."/>
            <person name="Cowan T.M."/>
            <person name="Smanski M.J."/>
            <person name="Chevrette M.G."/>
            <person name="De Carvalho L.P.S."/>
            <person name="Shen B."/>
        </authorList>
    </citation>
    <scope>NUCLEOTIDE SEQUENCE [LARGE SCALE GENOMIC DNA]</scope>
    <source>
        <strain evidence="1 2">NPDC004045</strain>
    </source>
</reference>
<dbReference type="Proteomes" id="UP001601444">
    <property type="component" value="Unassembled WGS sequence"/>
</dbReference>
<evidence type="ECO:0000313" key="1">
    <source>
        <dbReference type="EMBL" id="MFF0547158.1"/>
    </source>
</evidence>
<dbReference type="RefSeq" id="WP_387703286.1">
    <property type="nucleotide sequence ID" value="NZ_JBIAMX010000033.1"/>
</dbReference>
<organism evidence="1 2">
    <name type="scientific">Nocardia thailandica</name>
    <dbReference type="NCBI Taxonomy" id="257275"/>
    <lineage>
        <taxon>Bacteria</taxon>
        <taxon>Bacillati</taxon>
        <taxon>Actinomycetota</taxon>
        <taxon>Actinomycetes</taxon>
        <taxon>Mycobacteriales</taxon>
        <taxon>Nocardiaceae</taxon>
        <taxon>Nocardia</taxon>
    </lineage>
</organism>
<evidence type="ECO:0008006" key="3">
    <source>
        <dbReference type="Google" id="ProtNLM"/>
    </source>
</evidence>
<gene>
    <name evidence="1" type="ORF">ACFYTF_30415</name>
</gene>
<name>A0ABW6PXK4_9NOCA</name>
<accession>A0ABW6PXK4</accession>
<protein>
    <recommendedName>
        <fullName evidence="3">Transposase IS111A/IS1328/IS1533 N-terminal domain-containing protein</fullName>
    </recommendedName>
</protein>
<keyword evidence="2" id="KW-1185">Reference proteome</keyword>